<name>A0A4Z1JET0_9HELO</name>
<keyword evidence="2" id="KW-1185">Reference proteome</keyword>
<dbReference type="InterPro" id="IPR032675">
    <property type="entry name" value="LRR_dom_sf"/>
</dbReference>
<evidence type="ECO:0000313" key="2">
    <source>
        <dbReference type="Proteomes" id="UP000297452"/>
    </source>
</evidence>
<reference evidence="1 2" key="1">
    <citation type="submission" date="2017-12" db="EMBL/GenBank/DDBJ databases">
        <title>Comparative genomics of Botrytis spp.</title>
        <authorList>
            <person name="Valero-Jimenez C.A."/>
            <person name="Tapia P."/>
            <person name="Veloso J."/>
            <person name="Silva-Moreno E."/>
            <person name="Staats M."/>
            <person name="Valdes J.H."/>
            <person name="Van Kan J.A.L."/>
        </authorList>
    </citation>
    <scope>NUCLEOTIDE SEQUENCE [LARGE SCALE GENOMIC DNA]</scope>
    <source>
        <strain evidence="1 2">MUCL2120</strain>
    </source>
</reference>
<dbReference type="Gene3D" id="3.80.10.10">
    <property type="entry name" value="Ribonuclease Inhibitor"/>
    <property type="match status" value="1"/>
</dbReference>
<evidence type="ECO:0000313" key="1">
    <source>
        <dbReference type="EMBL" id="TGO67703.1"/>
    </source>
</evidence>
<comment type="caution">
    <text evidence="1">The sequence shown here is derived from an EMBL/GenBank/DDBJ whole genome shotgun (WGS) entry which is preliminary data.</text>
</comment>
<protein>
    <recommendedName>
        <fullName evidence="3">F-box domain-containing protein</fullName>
    </recommendedName>
</protein>
<dbReference type="EMBL" id="PQXJ01000037">
    <property type="protein sequence ID" value="TGO67703.1"/>
    <property type="molecule type" value="Genomic_DNA"/>
</dbReference>
<accession>A0A4Z1JET0</accession>
<organism evidence="1 2">
    <name type="scientific">Botryotinia narcissicola</name>
    <dbReference type="NCBI Taxonomy" id="278944"/>
    <lineage>
        <taxon>Eukaryota</taxon>
        <taxon>Fungi</taxon>
        <taxon>Dikarya</taxon>
        <taxon>Ascomycota</taxon>
        <taxon>Pezizomycotina</taxon>
        <taxon>Leotiomycetes</taxon>
        <taxon>Helotiales</taxon>
        <taxon>Sclerotiniaceae</taxon>
        <taxon>Botryotinia</taxon>
    </lineage>
</organism>
<dbReference type="OrthoDB" id="3533404at2759"/>
<proteinExistence type="predicted"/>
<sequence>MKENCDLLIQRPRAGHSFAPAFNLIMFFFENIRPLQNLPLDIISFSKDSSSHRNMPTTLNDLAEELIIGIGIFLPQSSLARLARCSSRYYAMCIELLYSHCTVGNRKSLKILINTILERSVIGPSIHWLDLRHFSWNDLCRPAPWKTSSFDLFKKAMLVQKKLTSWNISTWTGIVWMEISCWGLITVLLCLVPKLRVLGLPTLGEERRWHGVTLKGSHYEVSTFINFIARLAEDQRTESPDIAPLRVLENLESITIAPDFYHRRTRLDSIMPLMVLRSVERFKIVSMWHLSCMNSRRVKCVAPIPNIESLNFVSCYFTDDIGTFLGRFTGIQRLYLSGSPGIMDEFDDIPLYVDNILKGLTSSKHSLKYVDVSFVSRIPDDQSLSLSQFKRLQVAKLSPSPSKWSSQSPIEDESQFINFLPPGLRILVCKPFFDEHDVVSLEQLYNLVAEKEKYVPELRKIELVWDDAILKYNCEDCENHCELSEKIPFLTKLIAECKAKNICIFSGHPSWKASGTLEPENSENTKGLLGYLF</sequence>
<gene>
    <name evidence="1" type="ORF">BOTNAR_0037g00130</name>
</gene>
<dbReference type="AlphaFoldDB" id="A0A4Z1JET0"/>
<dbReference type="SUPFAM" id="SSF52047">
    <property type="entry name" value="RNI-like"/>
    <property type="match status" value="1"/>
</dbReference>
<dbReference type="Proteomes" id="UP000297452">
    <property type="component" value="Unassembled WGS sequence"/>
</dbReference>
<evidence type="ECO:0008006" key="3">
    <source>
        <dbReference type="Google" id="ProtNLM"/>
    </source>
</evidence>